<dbReference type="RefSeq" id="WP_250869403.1">
    <property type="nucleotide sequence ID" value="NZ_JAGSOI010000106.1"/>
</dbReference>
<dbReference type="AlphaFoldDB" id="A0A9E4ZIE8"/>
<keyword evidence="2" id="KW-1185">Reference proteome</keyword>
<reference evidence="1" key="2">
    <citation type="submission" date="2021-04" db="EMBL/GenBank/DDBJ databases">
        <authorList>
            <person name="Dong X."/>
        </authorList>
    </citation>
    <scope>NUCLEOTIDE SEQUENCE</scope>
    <source>
        <strain evidence="1">LLY</strain>
    </source>
</reference>
<name>A0A9E4ZIE8_9EURY</name>
<dbReference type="EMBL" id="JAGSOI010000106">
    <property type="protein sequence ID" value="MCM1987995.1"/>
    <property type="molecule type" value="Genomic_DNA"/>
</dbReference>
<protein>
    <submittedName>
        <fullName evidence="1">Uncharacterized protein</fullName>
    </submittedName>
</protein>
<dbReference type="InterPro" id="IPR043870">
    <property type="entry name" value="DUF5830"/>
</dbReference>
<organism evidence="1 2">
    <name type="scientific">Methanococcoides seepicolus</name>
    <dbReference type="NCBI Taxonomy" id="2828780"/>
    <lineage>
        <taxon>Archaea</taxon>
        <taxon>Methanobacteriati</taxon>
        <taxon>Methanobacteriota</taxon>
        <taxon>Stenosarchaea group</taxon>
        <taxon>Methanomicrobia</taxon>
        <taxon>Methanosarcinales</taxon>
        <taxon>Methanosarcinaceae</taxon>
        <taxon>Methanococcoides</taxon>
    </lineage>
</organism>
<evidence type="ECO:0000313" key="2">
    <source>
        <dbReference type="Proteomes" id="UP001056766"/>
    </source>
</evidence>
<gene>
    <name evidence="1" type="ORF">KDK67_13610</name>
</gene>
<dbReference type="Pfam" id="PF19148">
    <property type="entry name" value="DUF5830"/>
    <property type="match status" value="1"/>
</dbReference>
<comment type="caution">
    <text evidence="1">The sequence shown here is derived from an EMBL/GenBank/DDBJ whole genome shotgun (WGS) entry which is preliminary data.</text>
</comment>
<proteinExistence type="predicted"/>
<evidence type="ECO:0000313" key="1">
    <source>
        <dbReference type="EMBL" id="MCM1987995.1"/>
    </source>
</evidence>
<reference evidence="1" key="1">
    <citation type="journal article" date="2021" name="mSystems">
        <title>Bacteria and Archaea Synergistically Convert Glycine Betaine to Biogenic Methane in the Formosa Cold Seep of the South China Sea.</title>
        <authorList>
            <person name="Li L."/>
            <person name="Zhang W."/>
            <person name="Zhang S."/>
            <person name="Song L."/>
            <person name="Sun Q."/>
            <person name="Zhang H."/>
            <person name="Xiang H."/>
            <person name="Dong X."/>
        </authorList>
    </citation>
    <scope>NUCLEOTIDE SEQUENCE</scope>
    <source>
        <strain evidence="1">LLY</strain>
    </source>
</reference>
<accession>A0A9E4ZIE8</accession>
<dbReference type="Proteomes" id="UP001056766">
    <property type="component" value="Unassembled WGS sequence"/>
</dbReference>
<sequence>MKYSKTVQKGLDYIATISATELSPLEIRTLLSKTVTKNYDVVHDIMEAARTEGLVEKRDGTYHFCRESHALEFYKPKIVFKKESSKCRCCGRGMNECWYIELKSGIIGPYGSTCVRKLYLEHLRIAINCLFF</sequence>